<dbReference type="RefSeq" id="WP_271923522.1">
    <property type="nucleotide sequence ID" value="NZ_JAQNDO010000001.1"/>
</dbReference>
<dbReference type="EMBL" id="JAQNDO010000001">
    <property type="protein sequence ID" value="MDC0745719.1"/>
    <property type="molecule type" value="Genomic_DNA"/>
</dbReference>
<comment type="caution">
    <text evidence="2">The sequence shown here is derived from an EMBL/GenBank/DDBJ whole genome shotgun (WGS) entry which is preliminary data.</text>
</comment>
<feature type="compositionally biased region" description="Low complexity" evidence="1">
    <location>
        <begin position="234"/>
        <end position="248"/>
    </location>
</feature>
<gene>
    <name evidence="2" type="ORF">POL67_30590</name>
</gene>
<keyword evidence="3" id="KW-1185">Reference proteome</keyword>
<proteinExistence type="predicted"/>
<accession>A0ABT5EWB3</accession>
<sequence length="254" mass="26373">MAAATSHSSKESIMPLFAIPAGDIDAAGRSIAADLPVAWLDEQLSDCDMRGAEVGHVSGRISRSGSDIVVRGRVHAVLQAPCARCLETTKLDVDAEMSLLLKPAAPAVLAQKADEKRAAAQAKKAAGGSSKTETGTGKRAPKEKELPEYEFSSDEAEVDVYDGETVVLDGFIREAILLEMPIFPLCSEACPGIRPASPEAVEGGAEPPIDPRLAPLGALRAALSKASGSRGPNDDQGAASGSADASQQKKTKKE</sequence>
<name>A0ABT5EWB3_9BACT</name>
<protein>
    <submittedName>
        <fullName evidence="2">DUF177 domain-containing protein</fullName>
    </submittedName>
</protein>
<feature type="region of interest" description="Disordered" evidence="1">
    <location>
        <begin position="119"/>
        <end position="154"/>
    </location>
</feature>
<dbReference type="Proteomes" id="UP001221411">
    <property type="component" value="Unassembled WGS sequence"/>
</dbReference>
<feature type="compositionally biased region" description="Low complexity" evidence="1">
    <location>
        <begin position="211"/>
        <end position="223"/>
    </location>
</feature>
<dbReference type="Pfam" id="PF02620">
    <property type="entry name" value="YceD"/>
    <property type="match status" value="1"/>
</dbReference>
<evidence type="ECO:0000313" key="2">
    <source>
        <dbReference type="EMBL" id="MDC0745719.1"/>
    </source>
</evidence>
<dbReference type="InterPro" id="IPR003772">
    <property type="entry name" value="YceD"/>
</dbReference>
<evidence type="ECO:0000256" key="1">
    <source>
        <dbReference type="SAM" id="MobiDB-lite"/>
    </source>
</evidence>
<reference evidence="2 3" key="1">
    <citation type="submission" date="2022-11" db="EMBL/GenBank/DDBJ databases">
        <title>Minimal conservation of predation-associated metabolite biosynthetic gene clusters underscores biosynthetic potential of Myxococcota including descriptions for ten novel species: Archangium lansinium sp. nov., Myxococcus landrumus sp. nov., Nannocystis bai.</title>
        <authorList>
            <person name="Ahearne A."/>
            <person name="Stevens C."/>
            <person name="Dowd S."/>
        </authorList>
    </citation>
    <scope>NUCLEOTIDE SEQUENCE [LARGE SCALE GENOMIC DNA]</scope>
    <source>
        <strain evidence="2 3">RJM3</strain>
    </source>
</reference>
<evidence type="ECO:0000313" key="3">
    <source>
        <dbReference type="Proteomes" id="UP001221411"/>
    </source>
</evidence>
<feature type="region of interest" description="Disordered" evidence="1">
    <location>
        <begin position="197"/>
        <end position="254"/>
    </location>
</feature>
<feature type="compositionally biased region" description="Low complexity" evidence="1">
    <location>
        <begin position="119"/>
        <end position="138"/>
    </location>
</feature>
<organism evidence="2 3">
    <name type="scientific">Polyangium mundeleinium</name>
    <dbReference type="NCBI Taxonomy" id="2995306"/>
    <lineage>
        <taxon>Bacteria</taxon>
        <taxon>Pseudomonadati</taxon>
        <taxon>Myxococcota</taxon>
        <taxon>Polyangia</taxon>
        <taxon>Polyangiales</taxon>
        <taxon>Polyangiaceae</taxon>
        <taxon>Polyangium</taxon>
    </lineage>
</organism>